<dbReference type="Gene3D" id="3.20.20.70">
    <property type="entry name" value="Aldolase class I"/>
    <property type="match status" value="1"/>
</dbReference>
<evidence type="ECO:0000256" key="5">
    <source>
        <dbReference type="ARBA" id="ARBA00024042"/>
    </source>
</evidence>
<dbReference type="InterPro" id="IPR037396">
    <property type="entry name" value="FMN_HAD"/>
</dbReference>
<dbReference type="eggNOG" id="COG1304">
    <property type="taxonomic scope" value="Bacteria"/>
</dbReference>
<dbReference type="Proteomes" id="UP000030013">
    <property type="component" value="Unassembled WGS sequence"/>
</dbReference>
<feature type="domain" description="FMN hydroxy acid dehydrogenase" evidence="8">
    <location>
        <begin position="28"/>
        <end position="402"/>
    </location>
</feature>
<comment type="caution">
    <text evidence="9">The sequence shown here is derived from an EMBL/GenBank/DDBJ whole genome shotgun (WGS) entry which is preliminary data.</text>
</comment>
<name>A0A0A0JSD3_9MICO</name>
<keyword evidence="10" id="KW-1185">Reference proteome</keyword>
<dbReference type="GO" id="GO:0016614">
    <property type="term" value="F:oxidoreductase activity, acting on CH-OH group of donors"/>
    <property type="evidence" value="ECO:0007669"/>
    <property type="project" value="UniProtKB-ARBA"/>
</dbReference>
<feature type="binding site" evidence="7">
    <location>
        <position position="195"/>
    </location>
    <ligand>
        <name>glyoxylate</name>
        <dbReference type="ChEBI" id="CHEBI:36655"/>
    </ligand>
</feature>
<feature type="binding site" evidence="7">
    <location>
        <position position="186"/>
    </location>
    <ligand>
        <name>FMN</name>
        <dbReference type="ChEBI" id="CHEBI:58210"/>
    </ligand>
</feature>
<gene>
    <name evidence="9" type="ORF">N801_14535</name>
</gene>
<dbReference type="InterPro" id="IPR008259">
    <property type="entry name" value="FMN_hydac_DH_AS"/>
</dbReference>
<feature type="binding site" evidence="7">
    <location>
        <position position="298"/>
    </location>
    <ligand>
        <name>FMN</name>
        <dbReference type="ChEBI" id="CHEBI:58210"/>
    </ligand>
</feature>
<dbReference type="EMBL" id="AVPL01000043">
    <property type="protein sequence ID" value="KGN40365.1"/>
    <property type="molecule type" value="Genomic_DNA"/>
</dbReference>
<evidence type="ECO:0000256" key="4">
    <source>
        <dbReference type="ARBA" id="ARBA00023002"/>
    </source>
</evidence>
<keyword evidence="4" id="KW-0560">Oxidoreductase</keyword>
<dbReference type="STRING" id="1385519.N801_14535"/>
<dbReference type="SUPFAM" id="SSF51395">
    <property type="entry name" value="FMN-linked oxidoreductases"/>
    <property type="match status" value="1"/>
</dbReference>
<reference evidence="9 10" key="1">
    <citation type="submission" date="2013-08" db="EMBL/GenBank/DDBJ databases">
        <title>The genome sequence of Knoellia aerolata.</title>
        <authorList>
            <person name="Zhu W."/>
            <person name="Wang G."/>
        </authorList>
    </citation>
    <scope>NUCLEOTIDE SEQUENCE [LARGE SCALE GENOMIC DNA]</scope>
    <source>
        <strain evidence="9 10">DSM 18566</strain>
    </source>
</reference>
<keyword evidence="3 7" id="KW-0288">FMN</keyword>
<comment type="similarity">
    <text evidence="5">Belongs to the FMN-dependent alpha-hydroxy acid dehydrogenase family.</text>
</comment>
<feature type="binding site" evidence="7">
    <location>
        <position position="300"/>
    </location>
    <ligand>
        <name>glyoxylate</name>
        <dbReference type="ChEBI" id="CHEBI:36655"/>
    </ligand>
</feature>
<dbReference type="GO" id="GO:0010181">
    <property type="term" value="F:FMN binding"/>
    <property type="evidence" value="ECO:0007669"/>
    <property type="project" value="InterPro"/>
</dbReference>
<dbReference type="InterPro" id="IPR013785">
    <property type="entry name" value="Aldolase_TIM"/>
</dbReference>
<dbReference type="PIRSF" id="PIRSF000138">
    <property type="entry name" value="Al-hdrx_acd_dh"/>
    <property type="match status" value="1"/>
</dbReference>
<dbReference type="RefSeq" id="WP_035938923.1">
    <property type="nucleotide sequence ID" value="NZ_AVPL01000043.1"/>
</dbReference>
<feature type="binding site" evidence="7">
    <location>
        <position position="160"/>
    </location>
    <ligand>
        <name>glyoxylate</name>
        <dbReference type="ChEBI" id="CHEBI:36655"/>
    </ligand>
</feature>
<feature type="binding site" evidence="7">
    <location>
        <begin position="107"/>
        <end position="109"/>
    </location>
    <ligand>
        <name>FMN</name>
        <dbReference type="ChEBI" id="CHEBI:58210"/>
    </ligand>
</feature>
<dbReference type="InterPro" id="IPR012133">
    <property type="entry name" value="Alpha-hydoxy_acid_DH_FMN"/>
</dbReference>
<feature type="binding site" evidence="7">
    <location>
        <position position="136"/>
    </location>
    <ligand>
        <name>FMN</name>
        <dbReference type="ChEBI" id="CHEBI:58210"/>
    </ligand>
</feature>
<evidence type="ECO:0000259" key="8">
    <source>
        <dbReference type="PROSITE" id="PS51349"/>
    </source>
</evidence>
<evidence type="ECO:0000256" key="1">
    <source>
        <dbReference type="ARBA" id="ARBA00001917"/>
    </source>
</evidence>
<feature type="binding site" evidence="7">
    <location>
        <position position="303"/>
    </location>
    <ligand>
        <name>glyoxylate</name>
        <dbReference type="ChEBI" id="CHEBI:36655"/>
    </ligand>
</feature>
<evidence type="ECO:0000313" key="9">
    <source>
        <dbReference type="EMBL" id="KGN40365.1"/>
    </source>
</evidence>
<dbReference type="Pfam" id="PF01070">
    <property type="entry name" value="FMN_dh"/>
    <property type="match status" value="1"/>
</dbReference>
<feature type="binding site" evidence="7">
    <location>
        <position position="54"/>
    </location>
    <ligand>
        <name>glyoxylate</name>
        <dbReference type="ChEBI" id="CHEBI:36655"/>
    </ligand>
</feature>
<dbReference type="InterPro" id="IPR000262">
    <property type="entry name" value="FMN-dep_DH"/>
</dbReference>
<dbReference type="FunFam" id="3.20.20.70:FF:000029">
    <property type="entry name" value="L-lactate dehydrogenase"/>
    <property type="match status" value="1"/>
</dbReference>
<feature type="binding site" evidence="7">
    <location>
        <position position="276"/>
    </location>
    <ligand>
        <name>FMN</name>
        <dbReference type="ChEBI" id="CHEBI:58210"/>
    </ligand>
</feature>
<organism evidence="9 10">
    <name type="scientific">Knoellia aerolata DSM 18566</name>
    <dbReference type="NCBI Taxonomy" id="1385519"/>
    <lineage>
        <taxon>Bacteria</taxon>
        <taxon>Bacillati</taxon>
        <taxon>Actinomycetota</taxon>
        <taxon>Actinomycetes</taxon>
        <taxon>Micrococcales</taxon>
        <taxon>Intrasporangiaceae</taxon>
        <taxon>Knoellia</taxon>
    </lineage>
</organism>
<keyword evidence="2 7" id="KW-0285">Flavoprotein</keyword>
<accession>A0A0A0JSD3</accession>
<proteinExistence type="inferred from homology"/>
<feature type="binding site" evidence="7">
    <location>
        <begin position="354"/>
        <end position="355"/>
    </location>
    <ligand>
        <name>FMN</name>
        <dbReference type="ChEBI" id="CHEBI:58210"/>
    </ligand>
</feature>
<feature type="active site" description="Proton acceptor" evidence="6">
    <location>
        <position position="300"/>
    </location>
</feature>
<dbReference type="PROSITE" id="PS00557">
    <property type="entry name" value="FMN_HYDROXY_ACID_DH_1"/>
    <property type="match status" value="1"/>
</dbReference>
<sequence>MVTRRRPRISELAPLLRPKPIEWSARRRRLDGALTIADLRTVARRRTPRSVFDYTDGAAEGEISLGRARDTFAGLTFHPAVLRDVGEVDTSTTILGGRSELPFSFAPTGFTRMMQHEGEPAVVRVAERAGIPYALSTMGTTSIEDVARAAPGARRWFQLYVWKDRSAGEALMRRAAAAGYEALVLTVDVPVAGARLRDVRNGFSLPPALTARTVLDAAMHPNWWVDLLTTEPLEFASLTSWDGPVADLLNSLFDPTMTLEDLAWVRSVWDGPLVIKGIQTVADAQRVTDAGADAIVLSNHGGRQLDRAPVPLRILPDVRAALGDGAEIMLDTGVMSGADVVAALALGADSVMVGRAYLYGLMAGGEDGVQRAVDILGAEVRRTMALLGVRSVAELSPGHVSL</sequence>
<evidence type="ECO:0000256" key="7">
    <source>
        <dbReference type="PIRSR" id="PIRSR000138-2"/>
    </source>
</evidence>
<evidence type="ECO:0000256" key="3">
    <source>
        <dbReference type="ARBA" id="ARBA00022643"/>
    </source>
</evidence>
<dbReference type="CDD" id="cd02809">
    <property type="entry name" value="alpha_hydroxyacid_oxid_FMN"/>
    <property type="match status" value="1"/>
</dbReference>
<comment type="cofactor">
    <cofactor evidence="1">
        <name>FMN</name>
        <dbReference type="ChEBI" id="CHEBI:58210"/>
    </cofactor>
</comment>
<evidence type="ECO:0000256" key="6">
    <source>
        <dbReference type="PIRSR" id="PIRSR000138-1"/>
    </source>
</evidence>
<dbReference type="OrthoDB" id="9770452at2"/>
<protein>
    <submittedName>
        <fullName evidence="9">Lactate dehydrogenase</fullName>
    </submittedName>
</protein>
<dbReference type="PANTHER" id="PTHR10578:SF107">
    <property type="entry name" value="2-HYDROXYACID OXIDASE 1"/>
    <property type="match status" value="1"/>
</dbReference>
<dbReference type="AlphaFoldDB" id="A0A0A0JSD3"/>
<feature type="binding site" evidence="7">
    <location>
        <position position="158"/>
    </location>
    <ligand>
        <name>FMN</name>
        <dbReference type="ChEBI" id="CHEBI:58210"/>
    </ligand>
</feature>
<evidence type="ECO:0000313" key="10">
    <source>
        <dbReference type="Proteomes" id="UP000030013"/>
    </source>
</evidence>
<dbReference type="PROSITE" id="PS51349">
    <property type="entry name" value="FMN_HYDROXY_ACID_DH_2"/>
    <property type="match status" value="1"/>
</dbReference>
<evidence type="ECO:0000256" key="2">
    <source>
        <dbReference type="ARBA" id="ARBA00022630"/>
    </source>
</evidence>
<dbReference type="PANTHER" id="PTHR10578">
    <property type="entry name" value="S -2-HYDROXY-ACID OXIDASE-RELATED"/>
    <property type="match status" value="1"/>
</dbReference>